<evidence type="ECO:0000313" key="15">
    <source>
        <dbReference type="EMBL" id="CAG9932618.1"/>
    </source>
</evidence>
<name>A0ABM8YYI1_9PROT</name>
<gene>
    <name evidence="15" type="ORF">NTG6680_1365</name>
</gene>
<dbReference type="PANTHER" id="PTHR32552">
    <property type="entry name" value="FERRICHROME IRON RECEPTOR-RELATED"/>
    <property type="match status" value="1"/>
</dbReference>
<reference evidence="15 16" key="1">
    <citation type="submission" date="2021-10" db="EMBL/GenBank/DDBJ databases">
        <authorList>
            <person name="Koch H."/>
        </authorList>
    </citation>
    <scope>NUCLEOTIDE SEQUENCE [LARGE SCALE GENOMIC DNA]</scope>
    <source>
        <strain evidence="15">6680</strain>
    </source>
</reference>
<organism evidence="15 16">
    <name type="scientific">Candidatus Nitrotoga arctica</name>
    <dbReference type="NCBI Taxonomy" id="453162"/>
    <lineage>
        <taxon>Bacteria</taxon>
        <taxon>Pseudomonadati</taxon>
        <taxon>Pseudomonadota</taxon>
        <taxon>Betaproteobacteria</taxon>
        <taxon>Nitrosomonadales</taxon>
        <taxon>Gallionellaceae</taxon>
        <taxon>Candidatus Nitrotoga</taxon>
    </lineage>
</organism>
<dbReference type="EMBL" id="OU912926">
    <property type="protein sequence ID" value="CAG9932618.1"/>
    <property type="molecule type" value="Genomic_DNA"/>
</dbReference>
<keyword evidence="16" id="KW-1185">Reference proteome</keyword>
<keyword evidence="4 10" id="KW-1134">Transmembrane beta strand</keyword>
<dbReference type="InterPro" id="IPR037066">
    <property type="entry name" value="Plug_dom_sf"/>
</dbReference>
<feature type="domain" description="TonB-dependent receptor plug" evidence="14">
    <location>
        <begin position="71"/>
        <end position="169"/>
    </location>
</feature>
<keyword evidence="7 10" id="KW-0472">Membrane</keyword>
<evidence type="ECO:0000256" key="4">
    <source>
        <dbReference type="ARBA" id="ARBA00022452"/>
    </source>
</evidence>
<evidence type="ECO:0000259" key="14">
    <source>
        <dbReference type="Pfam" id="PF07715"/>
    </source>
</evidence>
<dbReference type="InterPro" id="IPR036942">
    <property type="entry name" value="Beta-barrel_TonB_sf"/>
</dbReference>
<keyword evidence="3 10" id="KW-0813">Transport</keyword>
<evidence type="ECO:0000256" key="10">
    <source>
        <dbReference type="PROSITE-ProRule" id="PRU01360"/>
    </source>
</evidence>
<sequence length="730" mass="79110">MRFKKTRPVLLVALALQQLYSPAFAQTSTNDGKNDKSIDATQLPEIKVNSQKVTDDFAASSFAGFRTPTPLRDIPQTITVINRALMDSQAIASLSEALRNVPGITVGGAEGGQIGNNINLRGFTARTDMYLNGMRDSGQYYRDTYYLESVEVLKGPSSMLFGRGSTGGVINQVSKRPQLGDANQVTGTVDTNGGVRSTGDFNRQLSDTSAFRIVMMGQKAQTTRDVIVNRDFGIAPSLRFGIGTQTEITLSAILSHNNDIVDYGIPSVNGRPVKVNRDTFYGLTDDKTVQNTAILSGLVEHKLNSNMTLRNQLQYSHYRTDAQTSYGNAIGTMAGNVFTPLTTAGIGNITAQPLSSLFNRFASHDRLLKNEIVNNQTDLIAKFDTGTLKHTMIAGVALSRETSNIQTTARSNLPIVSIVNPAYISTPANSVKTFGNNADAEATQVGAYINDTIELNKQWKVVGGVRWDRFKADLTNTVSTATPPLLRADQTVSFTSVRGGVIYQPDNVQSYYASYGTSFNPSLEQLTATAGTQALPPEKSRSYEVGTKWDVLGGNLSLTSALFDIEKTNSRSQVSPGIYISNGNVRVTGFEFGAAGRITRDWQLMGGYTHLVPKIAQASPLEGSNGKDLANTPRDMATLWTTYKVTPQWETGGGATYMSSRFASNTNVVSAAGYTRWDGTVAYHLPKYDIRLNLLNLTNKEYISSLIPSDGGRSVPGSGRTALITVAHRF</sequence>
<evidence type="ECO:0000256" key="8">
    <source>
        <dbReference type="ARBA" id="ARBA00023170"/>
    </source>
</evidence>
<keyword evidence="8 15" id="KW-0675">Receptor</keyword>
<comment type="subcellular location">
    <subcellularLocation>
        <location evidence="1 10">Cell outer membrane</location>
        <topology evidence="1 10">Multi-pass membrane protein</topology>
    </subcellularLocation>
</comment>
<evidence type="ECO:0000256" key="3">
    <source>
        <dbReference type="ARBA" id="ARBA00022448"/>
    </source>
</evidence>
<dbReference type="Proteomes" id="UP000839052">
    <property type="component" value="Chromosome"/>
</dbReference>
<comment type="similarity">
    <text evidence="2 10 11">Belongs to the TonB-dependent receptor family.</text>
</comment>
<dbReference type="InterPro" id="IPR010105">
    <property type="entry name" value="TonB_sidphr_rcpt"/>
</dbReference>
<feature type="signal peptide" evidence="12">
    <location>
        <begin position="1"/>
        <end position="25"/>
    </location>
</feature>
<keyword evidence="9 10" id="KW-0998">Cell outer membrane</keyword>
<keyword evidence="5 10" id="KW-0812">Transmembrane</keyword>
<keyword evidence="6 11" id="KW-0798">TonB box</keyword>
<dbReference type="Pfam" id="PF07715">
    <property type="entry name" value="Plug"/>
    <property type="match status" value="1"/>
</dbReference>
<dbReference type="SUPFAM" id="SSF56935">
    <property type="entry name" value="Porins"/>
    <property type="match status" value="1"/>
</dbReference>
<evidence type="ECO:0000256" key="5">
    <source>
        <dbReference type="ARBA" id="ARBA00022692"/>
    </source>
</evidence>
<evidence type="ECO:0000256" key="9">
    <source>
        <dbReference type="ARBA" id="ARBA00023237"/>
    </source>
</evidence>
<dbReference type="Gene3D" id="2.40.170.20">
    <property type="entry name" value="TonB-dependent receptor, beta-barrel domain"/>
    <property type="match status" value="1"/>
</dbReference>
<feature type="chain" id="PRO_5046216783" evidence="12">
    <location>
        <begin position="26"/>
        <end position="730"/>
    </location>
</feature>
<protein>
    <submittedName>
        <fullName evidence="15">Catecholate siderophore receptor</fullName>
    </submittedName>
</protein>
<keyword evidence="12" id="KW-0732">Signal</keyword>
<dbReference type="CDD" id="cd01347">
    <property type="entry name" value="ligand_gated_channel"/>
    <property type="match status" value="1"/>
</dbReference>
<proteinExistence type="inferred from homology"/>
<dbReference type="PANTHER" id="PTHR32552:SF83">
    <property type="entry name" value="BLR3904 PROTEIN"/>
    <property type="match status" value="1"/>
</dbReference>
<dbReference type="PROSITE" id="PS52016">
    <property type="entry name" value="TONB_DEPENDENT_REC_3"/>
    <property type="match status" value="1"/>
</dbReference>
<evidence type="ECO:0000256" key="2">
    <source>
        <dbReference type="ARBA" id="ARBA00009810"/>
    </source>
</evidence>
<dbReference type="InterPro" id="IPR039426">
    <property type="entry name" value="TonB-dep_rcpt-like"/>
</dbReference>
<evidence type="ECO:0000256" key="6">
    <source>
        <dbReference type="ARBA" id="ARBA00023077"/>
    </source>
</evidence>
<evidence type="ECO:0000313" key="16">
    <source>
        <dbReference type="Proteomes" id="UP000839052"/>
    </source>
</evidence>
<evidence type="ECO:0000256" key="11">
    <source>
        <dbReference type="RuleBase" id="RU003357"/>
    </source>
</evidence>
<evidence type="ECO:0000259" key="13">
    <source>
        <dbReference type="Pfam" id="PF00593"/>
    </source>
</evidence>
<evidence type="ECO:0000256" key="7">
    <source>
        <dbReference type="ARBA" id="ARBA00023136"/>
    </source>
</evidence>
<dbReference type="Gene3D" id="2.170.130.10">
    <property type="entry name" value="TonB-dependent receptor, plug domain"/>
    <property type="match status" value="1"/>
</dbReference>
<accession>A0ABM8YYI1</accession>
<dbReference type="NCBIfam" id="TIGR01783">
    <property type="entry name" value="TonB-siderophor"/>
    <property type="match status" value="1"/>
</dbReference>
<dbReference type="Pfam" id="PF00593">
    <property type="entry name" value="TonB_dep_Rec_b-barrel"/>
    <property type="match status" value="1"/>
</dbReference>
<evidence type="ECO:0000256" key="12">
    <source>
        <dbReference type="SAM" id="SignalP"/>
    </source>
</evidence>
<evidence type="ECO:0000256" key="1">
    <source>
        <dbReference type="ARBA" id="ARBA00004571"/>
    </source>
</evidence>
<dbReference type="InterPro" id="IPR000531">
    <property type="entry name" value="Beta-barrel_TonB"/>
</dbReference>
<dbReference type="InterPro" id="IPR012910">
    <property type="entry name" value="Plug_dom"/>
</dbReference>
<dbReference type="RefSeq" id="WP_239796522.1">
    <property type="nucleotide sequence ID" value="NZ_OU912926.1"/>
</dbReference>
<feature type="domain" description="TonB-dependent receptor-like beta-barrel" evidence="13">
    <location>
        <begin position="269"/>
        <end position="697"/>
    </location>
</feature>